<name>A0A1V2ZYY0_9GAMM</name>
<feature type="region of interest" description="Disordered" evidence="1">
    <location>
        <begin position="21"/>
        <end position="49"/>
    </location>
</feature>
<sequence>MAVDDKKASELSAEELYALAREREREEEERKEAERKEKREALKEKRREMVARHKAELRELDRQIEELGGRVGGRRKASSARGGRRGGGGSISQKLCDIVASQSEMSVKDIKAEAEKAGLDTRNISQTLAYLKRQGRLTSPRRGVYKAA</sequence>
<dbReference type="OrthoDB" id="5796886at2"/>
<comment type="caution">
    <text evidence="2">The sequence shown here is derived from an EMBL/GenBank/DDBJ whole genome shotgun (WGS) entry which is preliminary data.</text>
</comment>
<dbReference type="AlphaFoldDB" id="A0A1V2ZYY0"/>
<evidence type="ECO:0000256" key="1">
    <source>
        <dbReference type="SAM" id="MobiDB-lite"/>
    </source>
</evidence>
<dbReference type="EMBL" id="MUZR01000018">
    <property type="protein sequence ID" value="OOC10285.1"/>
    <property type="molecule type" value="Genomic_DNA"/>
</dbReference>
<dbReference type="InterPro" id="IPR036388">
    <property type="entry name" value="WH-like_DNA-bd_sf"/>
</dbReference>
<gene>
    <name evidence="2" type="ORF">B1A74_06510</name>
</gene>
<evidence type="ECO:0000313" key="2">
    <source>
        <dbReference type="EMBL" id="OOC10285.1"/>
    </source>
</evidence>
<protein>
    <submittedName>
        <fullName evidence="2">Uncharacterized protein</fullName>
    </submittedName>
</protein>
<dbReference type="RefSeq" id="WP_018947448.1">
    <property type="nucleotide sequence ID" value="NZ_MUZR01000018.1"/>
</dbReference>
<evidence type="ECO:0000313" key="3">
    <source>
        <dbReference type="Proteomes" id="UP000189177"/>
    </source>
</evidence>
<reference evidence="2 3" key="1">
    <citation type="submission" date="2017-02" db="EMBL/GenBank/DDBJ databases">
        <title>Genomic diversity within the haloalkaliphilic genus Thioalkalivibrio.</title>
        <authorList>
            <person name="Ahn A.-C."/>
            <person name="Meier-Kolthoff J."/>
            <person name="Overmars L."/>
            <person name="Richter M."/>
            <person name="Woyke T."/>
            <person name="Sorokin D.Y."/>
            <person name="Muyzer G."/>
        </authorList>
    </citation>
    <scope>NUCLEOTIDE SEQUENCE [LARGE SCALE GENOMIC DNA]</scope>
    <source>
        <strain evidence="2 3">HL17</strain>
    </source>
</reference>
<accession>A0A1V2ZYY0</accession>
<feature type="compositionally biased region" description="Basic residues" evidence="1">
    <location>
        <begin position="72"/>
        <end position="84"/>
    </location>
</feature>
<proteinExistence type="predicted"/>
<dbReference type="Gene3D" id="1.10.10.10">
    <property type="entry name" value="Winged helix-like DNA-binding domain superfamily/Winged helix DNA-binding domain"/>
    <property type="match status" value="1"/>
</dbReference>
<keyword evidence="3" id="KW-1185">Reference proteome</keyword>
<dbReference type="Proteomes" id="UP000189177">
    <property type="component" value="Unassembled WGS sequence"/>
</dbReference>
<organism evidence="2 3">
    <name type="scientific">Thioalkalivibrio halophilus</name>
    <dbReference type="NCBI Taxonomy" id="252474"/>
    <lineage>
        <taxon>Bacteria</taxon>
        <taxon>Pseudomonadati</taxon>
        <taxon>Pseudomonadota</taxon>
        <taxon>Gammaproteobacteria</taxon>
        <taxon>Chromatiales</taxon>
        <taxon>Ectothiorhodospiraceae</taxon>
        <taxon>Thioalkalivibrio</taxon>
    </lineage>
</organism>
<feature type="region of interest" description="Disordered" evidence="1">
    <location>
        <begin position="70"/>
        <end position="93"/>
    </location>
</feature>